<dbReference type="Gene3D" id="3.40.50.10910">
    <property type="entry name" value="Amidohydrolase"/>
    <property type="match status" value="1"/>
</dbReference>
<dbReference type="SUPFAM" id="SSF51556">
    <property type="entry name" value="Metallo-dependent hydrolases"/>
    <property type="match status" value="1"/>
</dbReference>
<dbReference type="InterPro" id="IPR032466">
    <property type="entry name" value="Metal_Hydrolase"/>
</dbReference>
<dbReference type="Gene3D" id="2.30.40.10">
    <property type="entry name" value="Urease, subunit C, domain 1"/>
    <property type="match status" value="1"/>
</dbReference>
<dbReference type="GO" id="GO:0043792">
    <property type="term" value="F:enamidase activity"/>
    <property type="evidence" value="ECO:0007669"/>
    <property type="project" value="UniProtKB-EC"/>
</dbReference>
<dbReference type="SUPFAM" id="SSF51338">
    <property type="entry name" value="Composite domain of metallo-dependent hydrolases"/>
    <property type="match status" value="1"/>
</dbReference>
<dbReference type="EMBL" id="QBKA01000002">
    <property type="protein sequence ID" value="RDC60609.1"/>
    <property type="molecule type" value="Genomic_DNA"/>
</dbReference>
<reference evidence="3 4" key="1">
    <citation type="submission" date="2018-04" db="EMBL/GenBank/DDBJ databases">
        <title>Altererythrobacter sp. HME9302 genome sequencing and assembly.</title>
        <authorList>
            <person name="Kang H."/>
            <person name="Kim H."/>
            <person name="Joh K."/>
        </authorList>
    </citation>
    <scope>NUCLEOTIDE SEQUENCE [LARGE SCALE GENOMIC DNA]</scope>
    <source>
        <strain evidence="3 4">HME9302</strain>
    </source>
</reference>
<organism evidence="3 4">
    <name type="scientific">Alteripontixanthobacter maritimus</name>
    <dbReference type="NCBI Taxonomy" id="2161824"/>
    <lineage>
        <taxon>Bacteria</taxon>
        <taxon>Pseudomonadati</taxon>
        <taxon>Pseudomonadota</taxon>
        <taxon>Alphaproteobacteria</taxon>
        <taxon>Sphingomonadales</taxon>
        <taxon>Erythrobacteraceae</taxon>
        <taxon>Alteripontixanthobacter</taxon>
    </lineage>
</organism>
<proteinExistence type="predicted"/>
<protein>
    <submittedName>
        <fullName evidence="3">Enamidase</fullName>
        <ecNumber evidence="3">3.5.2.18</ecNumber>
    </submittedName>
</protein>
<dbReference type="EC" id="3.5.2.18" evidence="3"/>
<dbReference type="InterPro" id="IPR051781">
    <property type="entry name" value="Metallo-dep_Hydrolase"/>
</dbReference>
<sequence>MRLIQIIVFFLMLAFASSLKAEPIAFDNVSIITMNDRDIIDSGHVITSGGRITAVAEGQLPDDFAGRRIDGAGAFLMPGLADMHVHYYADDMGPLYLANSTTFVRNLTGSVATIRRDEAARNGALLAPRVFTSAPIIDWGKPSLRDFFIRVESTDQAVGAVRAQGRAGFDAVKLYEGLPSETFRAAVAEARTQGMRVFSHVPRAMTVQDVLALKVDSIEHLDGYARALLQDGFTTDAERPAPIMWANSDREKFAALIAETVNAGTWNVPTFAITYGRINSADPDAYFARAEAVYLPMWADYWANMAASFAGNQPYYEAQLRKKGAFVRALYEAGAGVLIGTDGPNPFVTPGFAIHDELEGFAKAGFTNTEILRIATVDAARFMGQEGRMGVISENAQADLVLLRADPHVDLAVLREPLGAMVAGNWHDRAAIDAGLAARVQRLQKERRDSAEKE</sequence>
<gene>
    <name evidence="3" type="ORF">HME9302_01822</name>
</gene>
<dbReference type="InterPro" id="IPR011059">
    <property type="entry name" value="Metal-dep_hydrolase_composite"/>
</dbReference>
<dbReference type="PANTHER" id="PTHR43135:SF3">
    <property type="entry name" value="ALPHA-D-RIBOSE 1-METHYLPHOSPHONATE 5-TRIPHOSPHATE DIPHOSPHATASE"/>
    <property type="match status" value="1"/>
</dbReference>
<evidence type="ECO:0000313" key="4">
    <source>
        <dbReference type="Proteomes" id="UP000253727"/>
    </source>
</evidence>
<feature type="signal peptide" evidence="1">
    <location>
        <begin position="1"/>
        <end position="20"/>
    </location>
</feature>
<dbReference type="Proteomes" id="UP000253727">
    <property type="component" value="Unassembled WGS sequence"/>
</dbReference>
<evidence type="ECO:0000259" key="2">
    <source>
        <dbReference type="Pfam" id="PF01979"/>
    </source>
</evidence>
<feature type="domain" description="Amidohydrolase-related" evidence="2">
    <location>
        <begin position="75"/>
        <end position="425"/>
    </location>
</feature>
<dbReference type="Gene3D" id="1.20.58.520">
    <property type="entry name" value="Amidohydrolase"/>
    <property type="match status" value="1"/>
</dbReference>
<dbReference type="RefSeq" id="WP_181815723.1">
    <property type="nucleotide sequence ID" value="NZ_QBKA01000002.1"/>
</dbReference>
<keyword evidence="1" id="KW-0732">Signal</keyword>
<name>A0A369QCH1_9SPHN</name>
<dbReference type="AlphaFoldDB" id="A0A369QCH1"/>
<comment type="caution">
    <text evidence="3">The sequence shown here is derived from an EMBL/GenBank/DDBJ whole genome shotgun (WGS) entry which is preliminary data.</text>
</comment>
<keyword evidence="4" id="KW-1185">Reference proteome</keyword>
<dbReference type="InterPro" id="IPR006680">
    <property type="entry name" value="Amidohydro-rel"/>
</dbReference>
<dbReference type="Pfam" id="PF01979">
    <property type="entry name" value="Amidohydro_1"/>
    <property type="match status" value="1"/>
</dbReference>
<feature type="chain" id="PRO_5016770105" evidence="1">
    <location>
        <begin position="21"/>
        <end position="454"/>
    </location>
</feature>
<dbReference type="Gene3D" id="3.30.110.90">
    <property type="entry name" value="Amidohydrolase"/>
    <property type="match status" value="1"/>
</dbReference>
<evidence type="ECO:0000256" key="1">
    <source>
        <dbReference type="SAM" id="SignalP"/>
    </source>
</evidence>
<accession>A0A369QCH1</accession>
<evidence type="ECO:0000313" key="3">
    <source>
        <dbReference type="EMBL" id="RDC60609.1"/>
    </source>
</evidence>
<keyword evidence="3" id="KW-0378">Hydrolase</keyword>
<dbReference type="PANTHER" id="PTHR43135">
    <property type="entry name" value="ALPHA-D-RIBOSE 1-METHYLPHOSPHONATE 5-TRIPHOSPHATE DIPHOSPHATASE"/>
    <property type="match status" value="1"/>
</dbReference>